<dbReference type="STRING" id="402734.SAMN05660918_0852"/>
<dbReference type="Gene3D" id="3.40.50.2000">
    <property type="entry name" value="Glycogen Phosphorylase B"/>
    <property type="match status" value="2"/>
</dbReference>
<dbReference type="SUPFAM" id="SSF53756">
    <property type="entry name" value="UDP-Glycosyltransferase/glycogen phosphorylase"/>
    <property type="match status" value="1"/>
</dbReference>
<feature type="domain" description="Glycosyl transferase family 1" evidence="1">
    <location>
        <begin position="197"/>
        <end position="347"/>
    </location>
</feature>
<dbReference type="OrthoDB" id="1395864at2"/>
<dbReference type="RefSeq" id="WP_091308487.1">
    <property type="nucleotide sequence ID" value="NZ_CBCSJU010000001.1"/>
</dbReference>
<dbReference type="InterPro" id="IPR001296">
    <property type="entry name" value="Glyco_trans_1"/>
</dbReference>
<name>A0A1H6RA49_9FLAO</name>
<evidence type="ECO:0000313" key="3">
    <source>
        <dbReference type="Proteomes" id="UP000199702"/>
    </source>
</evidence>
<keyword evidence="2" id="KW-0808">Transferase</keyword>
<sequence length="373" mass="43172">MNFVIITHVQHIKENSNYYGYAPYVREMNIWLKYVKKVTVVAPIEKSKLDNIHLAYQHKNLKFKEVQNFNTTSFLNSLRTLLKLPSILWTIFLAMKKADHIHLRCPGNMGLLGCLVQILFPNTPKTAKYAGNWDPKAKQPSTYKIQKWILNNTFLTKNMQVLVYGKWEGSSKNIKPFFTATYSETKKEQILPRSLNQKINFVFVGTLSIGKKPLYAIQLIEKLKNLGLDVHLNLFGDGVLRNELEKYIESNKLAAFIFLKGNQSKEVIEQAYKESHFLILASKSEGWPKVVAEAMFWGSLPLTTNVSCVNYMIDNENRGKLLSLNLEEDTQLVYDLIQNEEHYSKMCIDARDWSQHFTTEYFENEIIKLLAVS</sequence>
<dbReference type="EMBL" id="FNYA01000001">
    <property type="protein sequence ID" value="SEI48072.1"/>
    <property type="molecule type" value="Genomic_DNA"/>
</dbReference>
<protein>
    <submittedName>
        <fullName evidence="2">Glycosyltransferase involved in cell wall bisynthesis</fullName>
    </submittedName>
</protein>
<organism evidence="2 3">
    <name type="scientific">Flavobacterium terrigena</name>
    <dbReference type="NCBI Taxonomy" id="402734"/>
    <lineage>
        <taxon>Bacteria</taxon>
        <taxon>Pseudomonadati</taxon>
        <taxon>Bacteroidota</taxon>
        <taxon>Flavobacteriia</taxon>
        <taxon>Flavobacteriales</taxon>
        <taxon>Flavobacteriaceae</taxon>
        <taxon>Flavobacterium</taxon>
    </lineage>
</organism>
<dbReference type="PANTHER" id="PTHR45947:SF3">
    <property type="entry name" value="SULFOQUINOVOSYL TRANSFERASE SQD2"/>
    <property type="match status" value="1"/>
</dbReference>
<dbReference type="GO" id="GO:0016758">
    <property type="term" value="F:hexosyltransferase activity"/>
    <property type="evidence" value="ECO:0007669"/>
    <property type="project" value="TreeGrafter"/>
</dbReference>
<dbReference type="PANTHER" id="PTHR45947">
    <property type="entry name" value="SULFOQUINOVOSYL TRANSFERASE SQD2"/>
    <property type="match status" value="1"/>
</dbReference>
<proteinExistence type="predicted"/>
<dbReference type="Pfam" id="PF00534">
    <property type="entry name" value="Glycos_transf_1"/>
    <property type="match status" value="1"/>
</dbReference>
<keyword evidence="3" id="KW-1185">Reference proteome</keyword>
<evidence type="ECO:0000313" key="2">
    <source>
        <dbReference type="EMBL" id="SEI48072.1"/>
    </source>
</evidence>
<dbReference type="Proteomes" id="UP000199702">
    <property type="component" value="Unassembled WGS sequence"/>
</dbReference>
<evidence type="ECO:0000259" key="1">
    <source>
        <dbReference type="Pfam" id="PF00534"/>
    </source>
</evidence>
<accession>A0A1H6RA49</accession>
<gene>
    <name evidence="2" type="ORF">SAMN05660918_0852</name>
</gene>
<dbReference type="InterPro" id="IPR050194">
    <property type="entry name" value="Glycosyltransferase_grp1"/>
</dbReference>
<dbReference type="AlphaFoldDB" id="A0A1H6RA49"/>
<reference evidence="3" key="1">
    <citation type="submission" date="2016-10" db="EMBL/GenBank/DDBJ databases">
        <authorList>
            <person name="Varghese N."/>
            <person name="Submissions S."/>
        </authorList>
    </citation>
    <scope>NUCLEOTIDE SEQUENCE [LARGE SCALE GENOMIC DNA]</scope>
    <source>
        <strain evidence="3">DSM 17934</strain>
    </source>
</reference>